<comment type="caution">
    <text evidence="2">The sequence shown here is derived from an EMBL/GenBank/DDBJ whole genome shotgun (WGS) entry which is preliminary data.</text>
</comment>
<feature type="region of interest" description="Disordered" evidence="1">
    <location>
        <begin position="1"/>
        <end position="64"/>
    </location>
</feature>
<feature type="compositionally biased region" description="Polar residues" evidence="1">
    <location>
        <begin position="133"/>
        <end position="143"/>
    </location>
</feature>
<feature type="compositionally biased region" description="Pro residues" evidence="1">
    <location>
        <begin position="148"/>
        <end position="161"/>
    </location>
</feature>
<feature type="region of interest" description="Disordered" evidence="1">
    <location>
        <begin position="84"/>
        <end position="118"/>
    </location>
</feature>
<feature type="region of interest" description="Disordered" evidence="1">
    <location>
        <begin position="455"/>
        <end position="510"/>
    </location>
</feature>
<evidence type="ECO:0000313" key="3">
    <source>
        <dbReference type="Proteomes" id="UP000559256"/>
    </source>
</evidence>
<organism evidence="2 3">
    <name type="scientific">Tetrapyrgos nigripes</name>
    <dbReference type="NCBI Taxonomy" id="182062"/>
    <lineage>
        <taxon>Eukaryota</taxon>
        <taxon>Fungi</taxon>
        <taxon>Dikarya</taxon>
        <taxon>Basidiomycota</taxon>
        <taxon>Agaricomycotina</taxon>
        <taxon>Agaricomycetes</taxon>
        <taxon>Agaricomycetidae</taxon>
        <taxon>Agaricales</taxon>
        <taxon>Marasmiineae</taxon>
        <taxon>Marasmiaceae</taxon>
        <taxon>Tetrapyrgos</taxon>
    </lineage>
</organism>
<dbReference type="Proteomes" id="UP000559256">
    <property type="component" value="Unassembled WGS sequence"/>
</dbReference>
<dbReference type="EMBL" id="JAACJM010000217">
    <property type="protein sequence ID" value="KAF5337491.1"/>
    <property type="molecule type" value="Genomic_DNA"/>
</dbReference>
<feature type="compositionally biased region" description="Pro residues" evidence="1">
    <location>
        <begin position="174"/>
        <end position="185"/>
    </location>
</feature>
<evidence type="ECO:0000256" key="1">
    <source>
        <dbReference type="SAM" id="MobiDB-lite"/>
    </source>
</evidence>
<feature type="compositionally biased region" description="Polar residues" evidence="1">
    <location>
        <begin position="33"/>
        <end position="58"/>
    </location>
</feature>
<sequence length="911" mass="101567">MNANFFPGAHDFHFDGSTINNIQGDQHQKINNDNRNISGSYNTRNTRNNDSHNSQWSSSDRRDNRRAHTYDHNQNVNLGSEYYSQSQPSVDYRPQPHPQQQRQHYSRQDVPYHPGAWGDGYSRSYPNYYGNADFQSVGGQQRRYQAEPFPPELPYGYPPPRSHYSSLTSLAFHPPHPPASAPPAPIESQEQYYQAHPNPYSQPYTPQSPPRPLSANRAPESTSSAGYNSTSRNPFHRFMESQRNSAGSNSANEDENAGADMDVDNDGMEEGDRMEEGDGMEEGGRTEIKLADEVNDIQSVNLSRDARVEMPGDALDGEWSGESSVNDKRERRDEKGLLYHIQRRVQRSSAVINVPNRSTTESNLLTSAITTSSLECVVPAGIIDWAEQNADLWLKAQELDCQLLPDVCGDHDGWTSIICLRGPYNRDVANYALELAEKSGASVYWIFRGPFDPETGKTDGGSGVNQTSKLEDTSGEDLGASSSSGRGNHNGSDGGNPPGDPGKSPGQNRRNHNIVMSWRESGFDEAFVTTNLTLQFERDEEKVKPSENLLCAGPRCAAISHICAYQCGPAHSRFSLGVKSNRERGVLGLGCKISIEDHGETYKIGLASTVSFFVKGSDVTSIKIFKLPNKEDRGIRKLIHKSSAANSASFSLRNPFSFKFGRNTKNVEEVNNARETPPFYTCHLSAPDRDSNVFGIFPTASYLTAGRSVRIRDPPIDLEINLRPSAEDQPSIHIGMKICLRVERRFSTVARTREKIAPLSTGMMLVHNVTIREAYAPASSLCRLTVELPPEPVPGNPVVFDSDSLTIVDQDRYKYPQTDVLDSVKVELGKANVKHEESSCSFCMRFSKFFKSLAGRSNIHETEHKKVLGYIDTLYRNMEVNMIEIWADSRTEIRVRPTDLPPINKVRPLGF</sequence>
<accession>A0A8H5C9A1</accession>
<evidence type="ECO:0000313" key="2">
    <source>
        <dbReference type="EMBL" id="KAF5337491.1"/>
    </source>
</evidence>
<protein>
    <submittedName>
        <fullName evidence="2">Uncharacterized protein</fullName>
    </submittedName>
</protein>
<reference evidence="2 3" key="1">
    <citation type="journal article" date="2020" name="ISME J.">
        <title>Uncovering the hidden diversity of litter-decomposition mechanisms in mushroom-forming fungi.</title>
        <authorList>
            <person name="Floudas D."/>
            <person name="Bentzer J."/>
            <person name="Ahren D."/>
            <person name="Johansson T."/>
            <person name="Persson P."/>
            <person name="Tunlid A."/>
        </authorList>
    </citation>
    <scope>NUCLEOTIDE SEQUENCE [LARGE SCALE GENOMIC DNA]</scope>
    <source>
        <strain evidence="2 3">CBS 291.85</strain>
    </source>
</reference>
<keyword evidence="3" id="KW-1185">Reference proteome</keyword>
<feature type="compositionally biased region" description="Polar residues" evidence="1">
    <location>
        <begin position="219"/>
        <end position="233"/>
    </location>
</feature>
<feature type="compositionally biased region" description="Polar residues" evidence="1">
    <location>
        <begin position="241"/>
        <end position="251"/>
    </location>
</feature>
<gene>
    <name evidence="2" type="ORF">D9758_013597</name>
</gene>
<feature type="compositionally biased region" description="Basic and acidic residues" evidence="1">
    <location>
        <begin position="270"/>
        <end position="281"/>
    </location>
</feature>
<feature type="region of interest" description="Disordered" evidence="1">
    <location>
        <begin position="132"/>
        <end position="281"/>
    </location>
</feature>
<proteinExistence type="predicted"/>
<feature type="compositionally biased region" description="Acidic residues" evidence="1">
    <location>
        <begin position="252"/>
        <end position="269"/>
    </location>
</feature>
<feature type="compositionally biased region" description="Low complexity" evidence="1">
    <location>
        <begin position="479"/>
        <end position="491"/>
    </location>
</feature>
<name>A0A8H5C9A1_9AGAR</name>
<dbReference type="AlphaFoldDB" id="A0A8H5C9A1"/>